<keyword evidence="2" id="KW-0418">Kinase</keyword>
<gene>
    <name evidence="2" type="ORF">EV645_4759</name>
</gene>
<evidence type="ECO:0000259" key="1">
    <source>
        <dbReference type="Pfam" id="PF01636"/>
    </source>
</evidence>
<dbReference type="InterPro" id="IPR002575">
    <property type="entry name" value="Aminoglycoside_PTrfase"/>
</dbReference>
<dbReference type="Proteomes" id="UP000292027">
    <property type="component" value="Unassembled WGS sequence"/>
</dbReference>
<dbReference type="Pfam" id="PF01636">
    <property type="entry name" value="APH"/>
    <property type="match status" value="1"/>
</dbReference>
<dbReference type="SUPFAM" id="SSF56112">
    <property type="entry name" value="Protein kinase-like (PK-like)"/>
    <property type="match status" value="1"/>
</dbReference>
<dbReference type="GO" id="GO:0016301">
    <property type="term" value="F:kinase activity"/>
    <property type="evidence" value="ECO:0007669"/>
    <property type="project" value="UniProtKB-KW"/>
</dbReference>
<keyword evidence="3" id="KW-1185">Reference proteome</keyword>
<accession>A0A4Q7WU19</accession>
<evidence type="ECO:0000313" key="3">
    <source>
        <dbReference type="Proteomes" id="UP000292027"/>
    </source>
</evidence>
<reference evidence="2 3" key="1">
    <citation type="journal article" date="2015" name="Stand. Genomic Sci.">
        <title>Genomic Encyclopedia of Bacterial and Archaeal Type Strains, Phase III: the genomes of soil and plant-associated and newly described type strains.</title>
        <authorList>
            <person name="Whitman W.B."/>
            <person name="Woyke T."/>
            <person name="Klenk H.P."/>
            <person name="Zhou Y."/>
            <person name="Lilburn T.G."/>
            <person name="Beck B.J."/>
            <person name="De Vos P."/>
            <person name="Vandamme P."/>
            <person name="Eisen J.A."/>
            <person name="Garrity G."/>
            <person name="Hugenholtz P."/>
            <person name="Kyrpides N.C."/>
        </authorList>
    </citation>
    <scope>NUCLEOTIDE SEQUENCE [LARGE SCALE GENOMIC DNA]</scope>
    <source>
        <strain evidence="2 3">VKM Ac-2540</strain>
    </source>
</reference>
<dbReference type="Gene3D" id="3.90.1200.10">
    <property type="match status" value="1"/>
</dbReference>
<evidence type="ECO:0000313" key="2">
    <source>
        <dbReference type="EMBL" id="RZU13902.1"/>
    </source>
</evidence>
<organism evidence="2 3">
    <name type="scientific">Kribbella rubisoli</name>
    <dbReference type="NCBI Taxonomy" id="3075929"/>
    <lineage>
        <taxon>Bacteria</taxon>
        <taxon>Bacillati</taxon>
        <taxon>Actinomycetota</taxon>
        <taxon>Actinomycetes</taxon>
        <taxon>Propionibacteriales</taxon>
        <taxon>Kribbellaceae</taxon>
        <taxon>Kribbella</taxon>
    </lineage>
</organism>
<name>A0A4Q7WU19_9ACTN</name>
<keyword evidence="2" id="KW-0808">Transferase</keyword>
<dbReference type="InterPro" id="IPR011009">
    <property type="entry name" value="Kinase-like_dom_sf"/>
</dbReference>
<dbReference type="RefSeq" id="WP_198681797.1">
    <property type="nucleotide sequence ID" value="NZ_SHKR01000013.1"/>
</dbReference>
<comment type="caution">
    <text evidence="2">The sequence shown here is derived from an EMBL/GenBank/DDBJ whole genome shotgun (WGS) entry which is preliminary data.</text>
</comment>
<sequence length="279" mass="29950">MNWAVDSIGGDAAIESVQTLHDDQGPWRLRVDVRGRERHFVLRSLTSRIDAELIATGAAALEVAEVHGLRAPRLVAKDLDGRAAGVPATLETVAAGNTTWPRALPVARLRAAGAALAQVHAIRLEPGPHLPLRTRPIAVDYFARDRRLGQLPTSPLLRQADDLIRSMPQPQGETVFVHGDVWPGNMAWTSDANCALIDWKTAGVGNPGVDLGELRKQIAITYGATTADIVEAWEEASGTAATNIPYWDAVAALNTPTTLYSPEATARRDAFLAAALDQL</sequence>
<dbReference type="AlphaFoldDB" id="A0A4Q7WU19"/>
<dbReference type="EMBL" id="SHKR01000013">
    <property type="protein sequence ID" value="RZU13902.1"/>
    <property type="molecule type" value="Genomic_DNA"/>
</dbReference>
<feature type="domain" description="Aminoglycoside phosphotransferase" evidence="1">
    <location>
        <begin position="32"/>
        <end position="250"/>
    </location>
</feature>
<proteinExistence type="predicted"/>
<protein>
    <submittedName>
        <fullName evidence="2">Aminoglycoside phosphotransferase (APT) family kinase protein</fullName>
    </submittedName>
</protein>